<dbReference type="Pfam" id="PF11755">
    <property type="entry name" value="DUF3311"/>
    <property type="match status" value="1"/>
</dbReference>
<sequence length="100" mass="11153">MSTSDAPTRGPARRLPYVVAGVLLAVAIVAPLLVPLYARTDPRLYGMPFFYWYQILSVFIEALILWAVYLIVTREDTRRRAAVRDLPPTRSADDATGVTS</sequence>
<reference evidence="2 3" key="1">
    <citation type="submission" date="2019-08" db="EMBL/GenBank/DDBJ databases">
        <title>Bacterial whole genome sequence for Glaciihabitans sp. CHu50b-6-2.</title>
        <authorList>
            <person name="Jin L."/>
        </authorList>
    </citation>
    <scope>NUCLEOTIDE SEQUENCE [LARGE SCALE GENOMIC DNA]</scope>
    <source>
        <strain evidence="2 3">CHu50b-6-2</strain>
    </source>
</reference>
<dbReference type="EMBL" id="VRMG01000008">
    <property type="protein sequence ID" value="TXN29914.1"/>
    <property type="molecule type" value="Genomic_DNA"/>
</dbReference>
<evidence type="ECO:0000313" key="2">
    <source>
        <dbReference type="EMBL" id="TXN29914.1"/>
    </source>
</evidence>
<keyword evidence="1" id="KW-0472">Membrane</keyword>
<proteinExistence type="predicted"/>
<dbReference type="AlphaFoldDB" id="A0A5C8UPU7"/>
<organism evidence="2 3">
    <name type="scientific">Lacisediminihabitans profunda</name>
    <dbReference type="NCBI Taxonomy" id="2594790"/>
    <lineage>
        <taxon>Bacteria</taxon>
        <taxon>Bacillati</taxon>
        <taxon>Actinomycetota</taxon>
        <taxon>Actinomycetes</taxon>
        <taxon>Micrococcales</taxon>
        <taxon>Microbacteriaceae</taxon>
        <taxon>Lacisediminihabitans</taxon>
    </lineage>
</organism>
<feature type="transmembrane region" description="Helical" evidence="1">
    <location>
        <begin position="15"/>
        <end position="38"/>
    </location>
</feature>
<gene>
    <name evidence="2" type="ORF">FVP33_12315</name>
</gene>
<protein>
    <submittedName>
        <fullName evidence="2">DUF3311 domain-containing protein</fullName>
    </submittedName>
</protein>
<dbReference type="InterPro" id="IPR021741">
    <property type="entry name" value="DUF3311"/>
</dbReference>
<dbReference type="RefSeq" id="WP_147783957.1">
    <property type="nucleotide sequence ID" value="NZ_VRMG01000008.1"/>
</dbReference>
<comment type="caution">
    <text evidence="2">The sequence shown here is derived from an EMBL/GenBank/DDBJ whole genome shotgun (WGS) entry which is preliminary data.</text>
</comment>
<evidence type="ECO:0000313" key="3">
    <source>
        <dbReference type="Proteomes" id="UP000321379"/>
    </source>
</evidence>
<keyword evidence="3" id="KW-1185">Reference proteome</keyword>
<keyword evidence="1" id="KW-0812">Transmembrane</keyword>
<dbReference type="Proteomes" id="UP000321379">
    <property type="component" value="Unassembled WGS sequence"/>
</dbReference>
<evidence type="ECO:0000256" key="1">
    <source>
        <dbReference type="SAM" id="Phobius"/>
    </source>
</evidence>
<name>A0A5C8UPU7_9MICO</name>
<accession>A0A5C8UPU7</accession>
<keyword evidence="1" id="KW-1133">Transmembrane helix</keyword>
<feature type="transmembrane region" description="Helical" evidence="1">
    <location>
        <begin position="50"/>
        <end position="72"/>
    </location>
</feature>